<sequence length="164" mass="18302">MSDYSILFDKTVLPHDRALAAAKMLQNFTEILGEQKRSYMYSDSALRVAGKALEKLITEGDVDPDSTTFPIYLEDVKADFLNGLGGSCCEQIPETLPKDTRAIMFYLLETPQELTVVLTEDPTVQAWHLGRTFCVVFVIKDGISELRHSLDKVPPKRAGSYILG</sequence>
<protein>
    <submittedName>
        <fullName evidence="1">Uncharacterized protein</fullName>
    </submittedName>
</protein>
<proteinExistence type="predicted"/>
<evidence type="ECO:0000313" key="2">
    <source>
        <dbReference type="Proteomes" id="UP000245591"/>
    </source>
</evidence>
<dbReference type="AlphaFoldDB" id="A0A2U1IZ22"/>
<dbReference type="Proteomes" id="UP000245591">
    <property type="component" value="Unassembled WGS sequence"/>
</dbReference>
<gene>
    <name evidence="1" type="ORF">BB558_005940</name>
</gene>
<keyword evidence="2" id="KW-1185">Reference proteome</keyword>
<comment type="caution">
    <text evidence="1">The sequence shown here is derived from an EMBL/GenBank/DDBJ whole genome shotgun (WGS) entry which is preliminary data.</text>
</comment>
<accession>A0A2U1IZ22</accession>
<dbReference type="EMBL" id="MBFU01000591">
    <property type="protein sequence ID" value="PVZ98061.1"/>
    <property type="molecule type" value="Genomic_DNA"/>
</dbReference>
<name>A0A2U1IZ22_SMIAN</name>
<organism evidence="1 2">
    <name type="scientific">Smittium angustum</name>
    <dbReference type="NCBI Taxonomy" id="133377"/>
    <lineage>
        <taxon>Eukaryota</taxon>
        <taxon>Fungi</taxon>
        <taxon>Fungi incertae sedis</taxon>
        <taxon>Zoopagomycota</taxon>
        <taxon>Kickxellomycotina</taxon>
        <taxon>Harpellomycetes</taxon>
        <taxon>Harpellales</taxon>
        <taxon>Legeriomycetaceae</taxon>
        <taxon>Smittium</taxon>
    </lineage>
</organism>
<evidence type="ECO:0000313" key="1">
    <source>
        <dbReference type="EMBL" id="PVZ98061.1"/>
    </source>
</evidence>
<reference evidence="1 2" key="1">
    <citation type="journal article" date="2018" name="MBio">
        <title>Comparative Genomics Reveals the Core Gene Toolbox for the Fungus-Insect Symbiosis.</title>
        <authorList>
            <person name="Wang Y."/>
            <person name="Stata M."/>
            <person name="Wang W."/>
            <person name="Stajich J.E."/>
            <person name="White M.M."/>
            <person name="Moncalvo J.M."/>
        </authorList>
    </citation>
    <scope>NUCLEOTIDE SEQUENCE [LARGE SCALE GENOMIC DNA]</scope>
    <source>
        <strain evidence="1 2">AUS-126-30</strain>
    </source>
</reference>